<evidence type="ECO:0000313" key="2">
    <source>
        <dbReference type="Proteomes" id="UP000322077"/>
    </source>
</evidence>
<gene>
    <name evidence="1" type="ORF">FYJ91_11455</name>
</gene>
<keyword evidence="2" id="KW-1185">Reference proteome</keyword>
<dbReference type="AlphaFoldDB" id="A0A5D9C6M3"/>
<sequence length="169" mass="18355">MTPIAELRELHAKALTADPDWLHDPTPDDVVWLCAQLACWPSRVDDERTTNARFLMLSAAALIDRLTGEREDARALSDRLLLEAQCHAGEARAHKATVHEAYQIASGATGERANWNGAGPIRELAECTPAAEQRCADIIEQCAKVAEDVALNPTMVGYAIRALAQTGRG</sequence>
<reference evidence="1 2" key="1">
    <citation type="submission" date="2019-08" db="EMBL/GenBank/DDBJ databases">
        <authorList>
            <person name="Wang G."/>
            <person name="Xu Z."/>
        </authorList>
    </citation>
    <scope>NUCLEOTIDE SEQUENCE [LARGE SCALE GENOMIC DNA]</scope>
    <source>
        <strain evidence="1 2">ZX</strain>
    </source>
</reference>
<comment type="caution">
    <text evidence="1">The sequence shown here is derived from an EMBL/GenBank/DDBJ whole genome shotgun (WGS) entry which is preliminary data.</text>
</comment>
<proteinExistence type="predicted"/>
<evidence type="ECO:0000313" key="1">
    <source>
        <dbReference type="EMBL" id="TZG25635.1"/>
    </source>
</evidence>
<protein>
    <submittedName>
        <fullName evidence="1">Uncharacterized protein</fullName>
    </submittedName>
</protein>
<name>A0A5D9C6M3_9SPHN</name>
<dbReference type="EMBL" id="VTOU01000003">
    <property type="protein sequence ID" value="TZG25635.1"/>
    <property type="molecule type" value="Genomic_DNA"/>
</dbReference>
<accession>A0A5D9C6M3</accession>
<dbReference type="RefSeq" id="WP_149522443.1">
    <property type="nucleotide sequence ID" value="NZ_VTOU01000003.1"/>
</dbReference>
<dbReference type="Proteomes" id="UP000322077">
    <property type="component" value="Unassembled WGS sequence"/>
</dbReference>
<organism evidence="1 2">
    <name type="scientific">Sphingomonas montanisoli</name>
    <dbReference type="NCBI Taxonomy" id="2606412"/>
    <lineage>
        <taxon>Bacteria</taxon>
        <taxon>Pseudomonadati</taxon>
        <taxon>Pseudomonadota</taxon>
        <taxon>Alphaproteobacteria</taxon>
        <taxon>Sphingomonadales</taxon>
        <taxon>Sphingomonadaceae</taxon>
        <taxon>Sphingomonas</taxon>
    </lineage>
</organism>